<dbReference type="EMBL" id="FZQP02001271">
    <property type="protein sequence ID" value="VVC92339.1"/>
    <property type="molecule type" value="Genomic_DNA"/>
</dbReference>
<evidence type="ECO:0000259" key="1">
    <source>
        <dbReference type="SMART" id="SM00256"/>
    </source>
</evidence>
<dbReference type="Proteomes" id="UP000324832">
    <property type="component" value="Unassembled WGS sequence"/>
</dbReference>
<evidence type="ECO:0000313" key="2">
    <source>
        <dbReference type="EMBL" id="VVC92339.1"/>
    </source>
</evidence>
<dbReference type="AlphaFoldDB" id="A0A5E4Q4W7"/>
<dbReference type="SMART" id="SM00256">
    <property type="entry name" value="FBOX"/>
    <property type="match status" value="1"/>
</dbReference>
<sequence>MSGILEDALIYSQWSGCPIDVLFHIFKYMEPESLAKCLHVNRAWRNACIYFCDHYNLWSGLVRNCLRSKGEQYRMRSTQNQGNLFLTSQLWNEVCSTERVVNKHFETLVVKSFNVYRDQLFVICENEVKIFDTETLSLQKILDIECK</sequence>
<evidence type="ECO:0000313" key="3">
    <source>
        <dbReference type="Proteomes" id="UP000324832"/>
    </source>
</evidence>
<protein>
    <recommendedName>
        <fullName evidence="1">F-box domain-containing protein</fullName>
    </recommendedName>
</protein>
<dbReference type="InterPro" id="IPR001810">
    <property type="entry name" value="F-box_dom"/>
</dbReference>
<name>A0A5E4Q4W7_9NEOP</name>
<dbReference type="CDD" id="cd09917">
    <property type="entry name" value="F-box_SF"/>
    <property type="match status" value="1"/>
</dbReference>
<dbReference type="Gene3D" id="1.20.1280.50">
    <property type="match status" value="1"/>
</dbReference>
<feature type="domain" description="F-box" evidence="1">
    <location>
        <begin position="17"/>
        <end position="57"/>
    </location>
</feature>
<gene>
    <name evidence="2" type="ORF">LSINAPIS_LOCUS4807</name>
</gene>
<dbReference type="SUPFAM" id="SSF81383">
    <property type="entry name" value="F-box domain"/>
    <property type="match status" value="1"/>
</dbReference>
<keyword evidence="3" id="KW-1185">Reference proteome</keyword>
<dbReference type="Pfam" id="PF12937">
    <property type="entry name" value="F-box-like"/>
    <property type="match status" value="1"/>
</dbReference>
<dbReference type="InterPro" id="IPR036047">
    <property type="entry name" value="F-box-like_dom_sf"/>
</dbReference>
<organism evidence="2 3">
    <name type="scientific">Leptidea sinapis</name>
    <dbReference type="NCBI Taxonomy" id="189913"/>
    <lineage>
        <taxon>Eukaryota</taxon>
        <taxon>Metazoa</taxon>
        <taxon>Ecdysozoa</taxon>
        <taxon>Arthropoda</taxon>
        <taxon>Hexapoda</taxon>
        <taxon>Insecta</taxon>
        <taxon>Pterygota</taxon>
        <taxon>Neoptera</taxon>
        <taxon>Endopterygota</taxon>
        <taxon>Lepidoptera</taxon>
        <taxon>Glossata</taxon>
        <taxon>Ditrysia</taxon>
        <taxon>Papilionoidea</taxon>
        <taxon>Pieridae</taxon>
        <taxon>Dismorphiinae</taxon>
        <taxon>Leptidea</taxon>
    </lineage>
</organism>
<reference evidence="2 3" key="1">
    <citation type="submission" date="2017-07" db="EMBL/GenBank/DDBJ databases">
        <authorList>
            <person name="Talla V."/>
            <person name="Backstrom N."/>
        </authorList>
    </citation>
    <scope>NUCLEOTIDE SEQUENCE [LARGE SCALE GENOMIC DNA]</scope>
</reference>
<accession>A0A5E4Q4W7</accession>
<proteinExistence type="predicted"/>